<organism evidence="1 2">
    <name type="scientific">Caerostris extrusa</name>
    <name type="common">Bark spider</name>
    <name type="synonym">Caerostris bankana</name>
    <dbReference type="NCBI Taxonomy" id="172846"/>
    <lineage>
        <taxon>Eukaryota</taxon>
        <taxon>Metazoa</taxon>
        <taxon>Ecdysozoa</taxon>
        <taxon>Arthropoda</taxon>
        <taxon>Chelicerata</taxon>
        <taxon>Arachnida</taxon>
        <taxon>Araneae</taxon>
        <taxon>Araneomorphae</taxon>
        <taxon>Entelegynae</taxon>
        <taxon>Araneoidea</taxon>
        <taxon>Araneidae</taxon>
        <taxon>Caerostris</taxon>
    </lineage>
</organism>
<name>A0AAV4V2Z3_CAEEX</name>
<reference evidence="1 2" key="1">
    <citation type="submission" date="2021-06" db="EMBL/GenBank/DDBJ databases">
        <title>Caerostris extrusa draft genome.</title>
        <authorList>
            <person name="Kono N."/>
            <person name="Arakawa K."/>
        </authorList>
    </citation>
    <scope>NUCLEOTIDE SEQUENCE [LARGE SCALE GENOMIC DNA]</scope>
</reference>
<comment type="caution">
    <text evidence="1">The sequence shown here is derived from an EMBL/GenBank/DDBJ whole genome shotgun (WGS) entry which is preliminary data.</text>
</comment>
<gene>
    <name evidence="1" type="ORF">CEXT_299011</name>
</gene>
<dbReference type="Proteomes" id="UP001054945">
    <property type="component" value="Unassembled WGS sequence"/>
</dbReference>
<keyword evidence="2" id="KW-1185">Reference proteome</keyword>
<dbReference type="AlphaFoldDB" id="A0AAV4V2Z3"/>
<evidence type="ECO:0000313" key="2">
    <source>
        <dbReference type="Proteomes" id="UP001054945"/>
    </source>
</evidence>
<sequence>MDWLLCEGTSKGCRQRNLDKNLQENKARELRRCLGESAEKRGGHAVKAEEKPVHLDPEHYGSHVANAAVSSPLGPDVSGAMCAWKFLVKN</sequence>
<evidence type="ECO:0000313" key="1">
    <source>
        <dbReference type="EMBL" id="GIY64597.1"/>
    </source>
</evidence>
<accession>A0AAV4V2Z3</accession>
<proteinExistence type="predicted"/>
<dbReference type="EMBL" id="BPLR01013899">
    <property type="protein sequence ID" value="GIY64597.1"/>
    <property type="molecule type" value="Genomic_DNA"/>
</dbReference>
<protein>
    <submittedName>
        <fullName evidence="1">Uncharacterized protein</fullName>
    </submittedName>
</protein>